<keyword evidence="1" id="KW-0472">Membrane</keyword>
<keyword evidence="1" id="KW-0812">Transmembrane</keyword>
<sequence>MRDWIENGDGVLVAQDFRFAAAGSQQQTTVMAVMDAPPQLVESGEEEIARADHLGETTVTAEGSWLEEGESGGPTVLAVGEMAEKWRATKVERVEATAEFAGAGDTEIMLRCERRVGKGGVRRETDKDLLDDLRADGVKRRPWRRRRMRRWWRGGGGGAGLLLSVAIPPAAPGARGGEASRQLPSTTGRIGGGILWLDDGGCRQHLGAERWPAGWVKVRYSDLWGGGRRDSVT</sequence>
<evidence type="ECO:0000256" key="1">
    <source>
        <dbReference type="SAM" id="Phobius"/>
    </source>
</evidence>
<proteinExistence type="predicted"/>
<organism evidence="2">
    <name type="scientific">Arundo donax</name>
    <name type="common">Giant reed</name>
    <name type="synonym">Donax arundinaceus</name>
    <dbReference type="NCBI Taxonomy" id="35708"/>
    <lineage>
        <taxon>Eukaryota</taxon>
        <taxon>Viridiplantae</taxon>
        <taxon>Streptophyta</taxon>
        <taxon>Embryophyta</taxon>
        <taxon>Tracheophyta</taxon>
        <taxon>Spermatophyta</taxon>
        <taxon>Magnoliopsida</taxon>
        <taxon>Liliopsida</taxon>
        <taxon>Poales</taxon>
        <taxon>Poaceae</taxon>
        <taxon>PACMAD clade</taxon>
        <taxon>Arundinoideae</taxon>
        <taxon>Arundineae</taxon>
        <taxon>Arundo</taxon>
    </lineage>
</organism>
<dbReference type="EMBL" id="GBRH01176809">
    <property type="protein sequence ID" value="JAE21087.1"/>
    <property type="molecule type" value="Transcribed_RNA"/>
</dbReference>
<dbReference type="AlphaFoldDB" id="A0A0A9G9E4"/>
<name>A0A0A9G9E4_ARUDO</name>
<dbReference type="EMBL" id="GBRH01250587">
    <property type="protein sequence ID" value="JAD47308.1"/>
    <property type="molecule type" value="Transcribed_RNA"/>
</dbReference>
<keyword evidence="1" id="KW-1133">Transmembrane helix</keyword>
<protein>
    <submittedName>
        <fullName evidence="2">Uncharacterized protein</fullName>
    </submittedName>
</protein>
<evidence type="ECO:0000313" key="2">
    <source>
        <dbReference type="EMBL" id="JAE21087.1"/>
    </source>
</evidence>
<reference evidence="2" key="1">
    <citation type="submission" date="2014-09" db="EMBL/GenBank/DDBJ databases">
        <authorList>
            <person name="Magalhaes I.L.F."/>
            <person name="Oliveira U."/>
            <person name="Santos F.R."/>
            <person name="Vidigal T.H.D.A."/>
            <person name="Brescovit A.D."/>
            <person name="Santos A.J."/>
        </authorList>
    </citation>
    <scope>NUCLEOTIDE SEQUENCE</scope>
    <source>
        <tissue evidence="2">Shoot tissue taken approximately 20 cm above the soil surface</tissue>
    </source>
</reference>
<feature type="transmembrane region" description="Helical" evidence="1">
    <location>
        <begin position="151"/>
        <end position="171"/>
    </location>
</feature>
<reference evidence="2" key="2">
    <citation type="journal article" date="2015" name="Data Brief">
        <title>Shoot transcriptome of the giant reed, Arundo donax.</title>
        <authorList>
            <person name="Barrero R.A."/>
            <person name="Guerrero F.D."/>
            <person name="Moolhuijzen P."/>
            <person name="Goolsby J.A."/>
            <person name="Tidwell J."/>
            <person name="Bellgard S.E."/>
            <person name="Bellgard M.I."/>
        </authorList>
    </citation>
    <scope>NUCLEOTIDE SEQUENCE</scope>
    <source>
        <tissue evidence="2">Shoot tissue taken approximately 20 cm above the soil surface</tissue>
    </source>
</reference>
<accession>A0A0A9G9E4</accession>